<dbReference type="InterPro" id="IPR020904">
    <property type="entry name" value="Sc_DH/Rdtase_CS"/>
</dbReference>
<evidence type="ECO:0000256" key="2">
    <source>
        <dbReference type="ARBA" id="ARBA00023002"/>
    </source>
</evidence>
<feature type="transmembrane region" description="Helical" evidence="5">
    <location>
        <begin position="12"/>
        <end position="37"/>
    </location>
</feature>
<keyword evidence="5" id="KW-0812">Transmembrane</keyword>
<evidence type="ECO:0000256" key="1">
    <source>
        <dbReference type="ARBA" id="ARBA00006484"/>
    </source>
</evidence>
<dbReference type="SUPFAM" id="SSF51735">
    <property type="entry name" value="NAD(P)-binding Rossmann-fold domains"/>
    <property type="match status" value="1"/>
</dbReference>
<keyword evidence="5" id="KW-0472">Membrane</keyword>
<organism evidence="7">
    <name type="scientific">Strongyloides stercoralis</name>
    <name type="common">Threadworm</name>
    <dbReference type="NCBI Taxonomy" id="6248"/>
    <lineage>
        <taxon>Eukaryota</taxon>
        <taxon>Metazoa</taxon>
        <taxon>Ecdysozoa</taxon>
        <taxon>Nematoda</taxon>
        <taxon>Chromadorea</taxon>
        <taxon>Rhabditida</taxon>
        <taxon>Tylenchina</taxon>
        <taxon>Panagrolaimomorpha</taxon>
        <taxon>Strongyloidoidea</taxon>
        <taxon>Strongyloididae</taxon>
        <taxon>Strongyloides</taxon>
    </lineage>
</organism>
<dbReference type="PANTHER" id="PTHR24322">
    <property type="entry name" value="PKSB"/>
    <property type="match status" value="1"/>
</dbReference>
<dbReference type="PANTHER" id="PTHR24322:SF736">
    <property type="entry name" value="RETINOL DEHYDROGENASE 10"/>
    <property type="match status" value="1"/>
</dbReference>
<reference evidence="7" key="1">
    <citation type="submission" date="2015-08" db="UniProtKB">
        <authorList>
            <consortium name="WormBaseParasite"/>
        </authorList>
    </citation>
    <scope>IDENTIFICATION</scope>
</reference>
<keyword evidence="3" id="KW-0520">NAD</keyword>
<dbReference type="Proteomes" id="UP000035681">
    <property type="component" value="Unplaced"/>
</dbReference>
<name>A0A0K0EGM3_STRER</name>
<proteinExistence type="inferred from homology"/>
<dbReference type="InterPro" id="IPR036291">
    <property type="entry name" value="NAD(P)-bd_dom_sf"/>
</dbReference>
<evidence type="ECO:0000313" key="6">
    <source>
        <dbReference type="Proteomes" id="UP000035681"/>
    </source>
</evidence>
<keyword evidence="6" id="KW-1185">Reference proteome</keyword>
<evidence type="ECO:0000256" key="4">
    <source>
        <dbReference type="RuleBase" id="RU000363"/>
    </source>
</evidence>
<dbReference type="Gene3D" id="3.40.50.720">
    <property type="entry name" value="NAD(P)-binding Rossmann-like Domain"/>
    <property type="match status" value="1"/>
</dbReference>
<dbReference type="FunFam" id="3.40.50.720:FF:000202">
    <property type="entry name" value="Short-chain dehydrogenase/reductase family 16C member 6"/>
    <property type="match status" value="1"/>
</dbReference>
<dbReference type="WBParaSite" id="TCONS_00016587.p1">
    <property type="protein sequence ID" value="TCONS_00016587.p1"/>
    <property type="gene ID" value="XLOC_011203"/>
</dbReference>
<dbReference type="InterPro" id="IPR002347">
    <property type="entry name" value="SDR_fam"/>
</dbReference>
<dbReference type="Pfam" id="PF00106">
    <property type="entry name" value="adh_short"/>
    <property type="match status" value="1"/>
</dbReference>
<dbReference type="PROSITE" id="PS00061">
    <property type="entry name" value="ADH_SHORT"/>
    <property type="match status" value="1"/>
</dbReference>
<evidence type="ECO:0000313" key="8">
    <source>
        <dbReference type="WBParaSite" id="TCONS_00016587.p1"/>
    </source>
</evidence>
<dbReference type="GO" id="GO:0005811">
    <property type="term" value="C:lipid droplet"/>
    <property type="evidence" value="ECO:0007669"/>
    <property type="project" value="TreeGrafter"/>
</dbReference>
<dbReference type="CDD" id="cd05339">
    <property type="entry name" value="17beta-HSDXI-like_SDR_c"/>
    <property type="match status" value="1"/>
</dbReference>
<accession>A0A0K0EGM3</accession>
<dbReference type="WBParaSite" id="SSTP_0000863400.1">
    <property type="protein sequence ID" value="SSTP_0000863400.1"/>
    <property type="gene ID" value="SSTP_0000863400"/>
</dbReference>
<evidence type="ECO:0000256" key="3">
    <source>
        <dbReference type="ARBA" id="ARBA00023027"/>
    </source>
</evidence>
<dbReference type="PRINTS" id="PR00080">
    <property type="entry name" value="SDRFAMILY"/>
</dbReference>
<keyword evidence="5" id="KW-1133">Transmembrane helix</keyword>
<dbReference type="AlphaFoldDB" id="A0A0K0EGM3"/>
<dbReference type="STRING" id="6248.A0A0K0EGM3"/>
<sequence length="324" mass="36240">MLSNNVSFSNDITVILTFLVNFVDTLKIFAIFIYYWLEGCLKVILPSKLLTKKSVKNEIVLITGASSGIGKLMAIEFGKLKSKIVIWDIDEKKANETTNLLKNKGVQCWFYKVDVSKKEQIYEAAEKVKTEVGDVDILINNAGIVTGKKFFECEDQLMELTMSVNVISHFFTTKAFLPSMLNRNHGHIVSIASLAGKFGITGLVDYCASKFGAVGFSEALSEELLSLKKDNVHVTTVCPYYIDTKMFDGVVTKAPNVLPILKPEYAVDKIMEAILTNTEYLYLPRFAYLANILNSILPVKAMRVLTNYYGINATMKNFIGKKNV</sequence>
<evidence type="ECO:0000313" key="7">
    <source>
        <dbReference type="WBParaSite" id="SSTP_0000863400.1"/>
    </source>
</evidence>
<protein>
    <submittedName>
        <fullName evidence="8">Epidermal retinol dehydrogenase 2</fullName>
    </submittedName>
    <submittedName>
        <fullName evidence="7">Short-chain dehydrogenase/reductase family 16C member 6</fullName>
    </submittedName>
</protein>
<dbReference type="PRINTS" id="PR00081">
    <property type="entry name" value="GDHRDH"/>
</dbReference>
<comment type="similarity">
    <text evidence="1 4">Belongs to the short-chain dehydrogenases/reductases (SDR) family.</text>
</comment>
<dbReference type="GO" id="GO:0016616">
    <property type="term" value="F:oxidoreductase activity, acting on the CH-OH group of donors, NAD or NADP as acceptor"/>
    <property type="evidence" value="ECO:0007669"/>
    <property type="project" value="TreeGrafter"/>
</dbReference>
<keyword evidence="2" id="KW-0560">Oxidoreductase</keyword>
<evidence type="ECO:0000256" key="5">
    <source>
        <dbReference type="SAM" id="Phobius"/>
    </source>
</evidence>